<name>U7UU07_9FIRM</name>
<protein>
    <submittedName>
        <fullName evidence="3">Putative phage tail protein</fullName>
    </submittedName>
</protein>
<dbReference type="STRING" id="1111454.HMPREF1250_0263"/>
<sequence length="1419" mass="155476">MFELITVSNVLTGEHTRKQIAYEGKKLTEYIDVTDLDVFINGQMAVTPYSYIPQDDDQVIVAAQMGGGGFKRIFGMALMIGLMIAAPHNIFALHSMFARALVSGAVMMLGGKLINSVFHLDQQLQKDQSSSQTYGWDLPQVQTREGGTIGETFGECIPQPQLLMYHVETETERYDVTTTSQTGFFFKRKTTHSGEKDVQYLNVLYSGGYGPIDSIDDLRIGYTPLSAFDDVQVETRTGTNDQAPISFFPQTVADQSVDMDCKEGTTITRSTDSDSVNAIDVTLSWPGGIYHTSDKGNFEKLTVSFKIAISPTGKNQWAEQSFSLTQSTNSAVRRTYRFEGLEAGRYDVRLTTVTMPITSRDYAQMQWSLISTYINTGAFCRPNKVLVALRIKATNQLNNGIPSLTWRQKRLNVWVYNPAKQAYEQRSAQNPIWAAYDILHHCRQLKNVNTGQYEFVVDGCPAERFTKYWHEWQKAADYADELIPTSDGGTEKRFMLDAFFDVTQKRLEAANKAANVGHATIIRHGTNLGIVVDMPGVVKQIFGEGRTTMSSFSGSFSSRDDRARSVKITYNDGQNDFKNTEFFVRSSKYAEARTLQDNTADLSLFGVARRSQAYREAMHCLAVNERELQTVQFGADVNALVCEYGDIIGVSHAVPRIGVLSGRIVSVSGNTITIDKEVMLAASESYSILVQRSADDALISRDIVAVTKDTTTNTLTLSQGFTAADTPAQYDNYAVGGRDKVVKPFRIIRIEQDGDLKVTITAIEYDPAVYDVNYDRYPIIDYSTPVNAQLKAPINLQLSEVSVRTKDNNKNSVIHATWDMPEGARYDGFKVSYSTDLYTWTDLTTTTLMEADIPNADPTYTYYVRVRAVLDGFVSSAASKSIGLHGNVLPAITPTGITAYTRYRHLPDGTPRYDVVVNWQSANLMGHVYYKSNYDQSTQINMAVGVPADQMGFTGPWIFAGEGGGQMVIPQAIPGDTLRIAIATANELGEYVSPDTAPHIDTVIALKTMIPNTPDNVQIGFGAQAVLSWRAVTNTDIANYEVRLDQKPGVESQALLLRTQDVSGALPLIARKGVVYLYAHGRDNKYSLPAVLEYNKPVPPKPALPKVTQILGGLSVVAAPIPNGCTGMTVYFDASSDAQSGIVPVHTVNNTLTHTCGAGIYDVSVAYTDLFGEGEHSGEVRQVVKVLVDDSFIKDEAISLAKVDGVIKQAVSDAQEAIPRIGAAEEDISKIQQDTKSITQTVQSHTGDISQLKQTADSITQTVQNNKADLTSQIKQTDGKITSVVTNLNSAAGARNYSAIAQIQDNISLKVQKNDIINQINVSTESVKISGAKVHITGDTIFDNNVVAKGMIQTGAITVDKIAGGSVTADKLNVQSLSAISANIGTLRTKTSGARVEISDNLILIYDSNNVLRVRMGVW</sequence>
<evidence type="ECO:0000256" key="1">
    <source>
        <dbReference type="SAM" id="Phobius"/>
    </source>
</evidence>
<feature type="transmembrane region" description="Helical" evidence="1">
    <location>
        <begin position="73"/>
        <end position="93"/>
    </location>
</feature>
<keyword evidence="1" id="KW-1133">Transmembrane helix</keyword>
<dbReference type="Pfam" id="PF24801">
    <property type="entry name" value="FNIII-A_GpJ"/>
    <property type="match status" value="1"/>
</dbReference>
<organism evidence="3 4">
    <name type="scientific">Megasphaera vaginalis</name>
    <name type="common">ex Srinivasan et al. 2021</name>
    <dbReference type="NCBI Taxonomy" id="1111454"/>
    <lineage>
        <taxon>Bacteria</taxon>
        <taxon>Bacillati</taxon>
        <taxon>Bacillota</taxon>
        <taxon>Negativicutes</taxon>
        <taxon>Veillonellales</taxon>
        <taxon>Veillonellaceae</taxon>
        <taxon>Megasphaera</taxon>
    </lineage>
</organism>
<keyword evidence="1" id="KW-0812">Transmembrane</keyword>
<dbReference type="PANTHER" id="PTHR36251:SF2">
    <property type="entry name" value="GIFSY-2 PROPHAGE HOST SPECIFICITY PROTEIN J, PHAGE LAMBDA"/>
    <property type="match status" value="1"/>
</dbReference>
<dbReference type="InterPro" id="IPR036116">
    <property type="entry name" value="FN3_sf"/>
</dbReference>
<dbReference type="PROSITE" id="PS50853">
    <property type="entry name" value="FN3"/>
    <property type="match status" value="1"/>
</dbReference>
<accession>U7UU07</accession>
<dbReference type="RefSeq" id="WP_023052712.1">
    <property type="nucleotide sequence ID" value="NZ_AWXA01000005.1"/>
</dbReference>
<dbReference type="EMBL" id="AWXA01000005">
    <property type="protein sequence ID" value="ERT62384.1"/>
    <property type="molecule type" value="Genomic_DNA"/>
</dbReference>
<evidence type="ECO:0000313" key="3">
    <source>
        <dbReference type="EMBL" id="ERT62384.1"/>
    </source>
</evidence>
<dbReference type="eggNOG" id="COG1511">
    <property type="taxonomic scope" value="Bacteria"/>
</dbReference>
<dbReference type="Pfam" id="PF07902">
    <property type="entry name" value="Gp58"/>
    <property type="match status" value="1"/>
</dbReference>
<reference evidence="3 4" key="1">
    <citation type="submission" date="2013-09" db="EMBL/GenBank/DDBJ databases">
        <authorList>
            <person name="Durkin A.S."/>
            <person name="Haft D.R."/>
            <person name="McCorrison J."/>
            <person name="Torralba M."/>
            <person name="Gillis M."/>
            <person name="Haft D.H."/>
            <person name="Methe B."/>
            <person name="Sutton G."/>
            <person name="Nelson K.E."/>
        </authorList>
    </citation>
    <scope>NUCLEOTIDE SEQUENCE [LARGE SCALE GENOMIC DNA]</scope>
    <source>
        <strain evidence="3 4">BV3C16-1</strain>
    </source>
</reference>
<gene>
    <name evidence="3" type="ORF">HMPREF1250_0263</name>
</gene>
<keyword evidence="1" id="KW-0472">Membrane</keyword>
<dbReference type="Pfam" id="PF13550">
    <property type="entry name" value="Phage-tail_3"/>
    <property type="match status" value="1"/>
</dbReference>
<dbReference type="PANTHER" id="PTHR36251">
    <property type="entry name" value="FELS-1 PROPHAGE HOST SPECIFICITY PROTEIN-RELATED"/>
    <property type="match status" value="1"/>
</dbReference>
<proteinExistence type="predicted"/>
<feature type="domain" description="Fibronectin type-III" evidence="2">
    <location>
        <begin position="792"/>
        <end position="891"/>
    </location>
</feature>
<dbReference type="SUPFAM" id="SSF49265">
    <property type="entry name" value="Fibronectin type III"/>
    <property type="match status" value="1"/>
</dbReference>
<dbReference type="InterPro" id="IPR013783">
    <property type="entry name" value="Ig-like_fold"/>
</dbReference>
<dbReference type="InterPro" id="IPR053171">
    <property type="entry name" value="Viral_Tip_Attach_Protein"/>
</dbReference>
<evidence type="ECO:0000259" key="2">
    <source>
        <dbReference type="PROSITE" id="PS50853"/>
    </source>
</evidence>
<dbReference type="InterPro" id="IPR003961">
    <property type="entry name" value="FN3_dom"/>
</dbReference>
<dbReference type="eggNOG" id="COG4733">
    <property type="taxonomic scope" value="Bacteria"/>
</dbReference>
<evidence type="ECO:0000313" key="4">
    <source>
        <dbReference type="Proteomes" id="UP000017090"/>
    </source>
</evidence>
<dbReference type="InterPro" id="IPR055385">
    <property type="entry name" value="GpJ_HDII-ins2"/>
</dbReference>
<dbReference type="InterPro" id="IPR012892">
    <property type="entry name" value="Gp58"/>
</dbReference>
<comment type="caution">
    <text evidence="3">The sequence shown here is derived from an EMBL/GenBank/DDBJ whole genome shotgun (WGS) entry which is preliminary data.</text>
</comment>
<dbReference type="PATRIC" id="fig|1111454.3.peg.202"/>
<dbReference type="InterPro" id="IPR032876">
    <property type="entry name" value="J_dom"/>
</dbReference>
<dbReference type="Proteomes" id="UP000017090">
    <property type="component" value="Unassembled WGS sequence"/>
</dbReference>
<keyword evidence="4" id="KW-1185">Reference proteome</keyword>
<dbReference type="Gene3D" id="2.60.40.10">
    <property type="entry name" value="Immunoglobulins"/>
    <property type="match status" value="1"/>
</dbReference>